<organism evidence="4 5">
    <name type="scientific">Apolygus lucorum</name>
    <name type="common">Small green plant bug</name>
    <name type="synonym">Lygocoris lucorum</name>
    <dbReference type="NCBI Taxonomy" id="248454"/>
    <lineage>
        <taxon>Eukaryota</taxon>
        <taxon>Metazoa</taxon>
        <taxon>Ecdysozoa</taxon>
        <taxon>Arthropoda</taxon>
        <taxon>Hexapoda</taxon>
        <taxon>Insecta</taxon>
        <taxon>Pterygota</taxon>
        <taxon>Neoptera</taxon>
        <taxon>Paraneoptera</taxon>
        <taxon>Hemiptera</taxon>
        <taxon>Heteroptera</taxon>
        <taxon>Panheteroptera</taxon>
        <taxon>Cimicomorpha</taxon>
        <taxon>Miridae</taxon>
        <taxon>Mirini</taxon>
        <taxon>Apolygus</taxon>
    </lineage>
</organism>
<dbReference type="Gene3D" id="2.60.120.740">
    <property type="match status" value="2"/>
</dbReference>
<evidence type="ECO:0000259" key="3">
    <source>
        <dbReference type="PROSITE" id="PS50228"/>
    </source>
</evidence>
<dbReference type="PROSITE" id="PS50228">
    <property type="entry name" value="SUEL_LECTIN"/>
    <property type="match status" value="2"/>
</dbReference>
<dbReference type="GO" id="GO:0030246">
    <property type="term" value="F:carbohydrate binding"/>
    <property type="evidence" value="ECO:0007669"/>
    <property type="project" value="UniProtKB-KW"/>
</dbReference>
<dbReference type="InterPro" id="IPR000922">
    <property type="entry name" value="Lectin_gal-bd_dom"/>
</dbReference>
<evidence type="ECO:0000256" key="1">
    <source>
        <dbReference type="ARBA" id="ARBA00010933"/>
    </source>
</evidence>
<keyword evidence="5" id="KW-1185">Reference proteome</keyword>
<proteinExistence type="inferred from homology"/>
<accession>A0A8S9XEI4</accession>
<name>A0A8S9XEI4_APOLU</name>
<dbReference type="InterPro" id="IPR043159">
    <property type="entry name" value="Lectin_gal-bd_sf"/>
</dbReference>
<feature type="domain" description="SUEL-type lectin" evidence="3">
    <location>
        <begin position="70"/>
        <end position="160"/>
    </location>
</feature>
<dbReference type="AlphaFoldDB" id="A0A8S9XEI4"/>
<evidence type="ECO:0000313" key="5">
    <source>
        <dbReference type="Proteomes" id="UP000466442"/>
    </source>
</evidence>
<protein>
    <recommendedName>
        <fullName evidence="3">SUEL-type lectin domain-containing protein</fullName>
    </recommendedName>
</protein>
<sequence length="263" mass="29422">LAITTRGRAGSEKHFRNVSIVTRSSVKETHQSQRENFNELVITGDGWELEAISSCLQASCSNVKHYTKTVCEQETMKLNCLPGQSIKIIDVFYGRNTEEICTLDPNQPANLNCPSPPHSKDEVEKRCNFKQICSVWAHNNVFTDPCLNTFKYLRVSYMCLEDPLRTVTACDIDAVKISCPQGETIKVNSAQYGRIKPSVCNRKGDKITTLTCQVDPQKVTDIATNRCDGKPSCEVQIIGDVMNNLGDPCFGVFKHLDVNYMCI</sequence>
<reference evidence="4" key="1">
    <citation type="journal article" date="2021" name="Mol. Ecol. Resour.">
        <title>Apolygus lucorum genome provides insights into omnivorousness and mesophyll feeding.</title>
        <authorList>
            <person name="Liu Y."/>
            <person name="Liu H."/>
            <person name="Wang H."/>
            <person name="Huang T."/>
            <person name="Liu B."/>
            <person name="Yang B."/>
            <person name="Yin L."/>
            <person name="Li B."/>
            <person name="Zhang Y."/>
            <person name="Zhang S."/>
            <person name="Jiang F."/>
            <person name="Zhang X."/>
            <person name="Ren Y."/>
            <person name="Wang B."/>
            <person name="Wang S."/>
            <person name="Lu Y."/>
            <person name="Wu K."/>
            <person name="Fan W."/>
            <person name="Wang G."/>
        </authorList>
    </citation>
    <scope>NUCLEOTIDE SEQUENCE</scope>
    <source>
        <strain evidence="4">12Hb</strain>
    </source>
</reference>
<keyword evidence="2" id="KW-0430">Lectin</keyword>
<dbReference type="CDD" id="cd22827">
    <property type="entry name" value="Gal_Rha_Lectin_SUL-I-like"/>
    <property type="match status" value="1"/>
</dbReference>
<dbReference type="FunFam" id="2.60.120.740:FF:000001">
    <property type="entry name" value="Adhesion G protein-coupled receptor L2"/>
    <property type="match status" value="1"/>
</dbReference>
<gene>
    <name evidence="4" type="ORF">GE061_017230</name>
</gene>
<dbReference type="Pfam" id="PF02140">
    <property type="entry name" value="SUEL_Lectin"/>
    <property type="match status" value="2"/>
</dbReference>
<feature type="non-terminal residue" evidence="4">
    <location>
        <position position="1"/>
    </location>
</feature>
<dbReference type="EMBL" id="WIXP02000008">
    <property type="protein sequence ID" value="KAF6206005.1"/>
    <property type="molecule type" value="Genomic_DNA"/>
</dbReference>
<dbReference type="Proteomes" id="UP000466442">
    <property type="component" value="Unassembled WGS sequence"/>
</dbReference>
<comment type="caution">
    <text evidence="4">The sequence shown here is derived from an EMBL/GenBank/DDBJ whole genome shotgun (WGS) entry which is preliminary data.</text>
</comment>
<feature type="domain" description="SUEL-type lectin" evidence="3">
    <location>
        <begin position="169"/>
        <end position="263"/>
    </location>
</feature>
<dbReference type="PANTHER" id="PTHR46780">
    <property type="entry name" value="PROTEIN EVA-1"/>
    <property type="match status" value="1"/>
</dbReference>
<dbReference type="OrthoDB" id="1100386at2759"/>
<evidence type="ECO:0000313" key="4">
    <source>
        <dbReference type="EMBL" id="KAF6206005.1"/>
    </source>
</evidence>
<evidence type="ECO:0000256" key="2">
    <source>
        <dbReference type="ARBA" id="ARBA00022734"/>
    </source>
</evidence>
<comment type="similarity">
    <text evidence="1">Belongs to the G-protein coupled receptor 2 family. LN-TM7 subfamily.</text>
</comment>